<name>A0ACC6PHH7_9BACL</name>
<organism evidence="1 2">
    <name type="scientific">Saccharibacillus sacchari</name>
    <dbReference type="NCBI Taxonomy" id="456493"/>
    <lineage>
        <taxon>Bacteria</taxon>
        <taxon>Bacillati</taxon>
        <taxon>Bacillota</taxon>
        <taxon>Bacilli</taxon>
        <taxon>Bacillales</taxon>
        <taxon>Paenibacillaceae</taxon>
        <taxon>Saccharibacillus</taxon>
    </lineage>
</organism>
<keyword evidence="2" id="KW-1185">Reference proteome</keyword>
<evidence type="ECO:0000313" key="1">
    <source>
        <dbReference type="EMBL" id="MEJ8306440.1"/>
    </source>
</evidence>
<accession>A0ACC6PHH7</accession>
<protein>
    <submittedName>
        <fullName evidence="1">SDR family NAD(P)-dependent oxidoreductase</fullName>
    </submittedName>
</protein>
<gene>
    <name evidence="1" type="ORF">WKI47_21245</name>
</gene>
<proteinExistence type="predicted"/>
<feature type="non-terminal residue" evidence="1">
    <location>
        <position position="380"/>
    </location>
</feature>
<dbReference type="EMBL" id="JBBKAR010000055">
    <property type="protein sequence ID" value="MEJ8306440.1"/>
    <property type="molecule type" value="Genomic_DNA"/>
</dbReference>
<evidence type="ECO:0000313" key="2">
    <source>
        <dbReference type="Proteomes" id="UP001380953"/>
    </source>
</evidence>
<dbReference type="Proteomes" id="UP001380953">
    <property type="component" value="Unassembled WGS sequence"/>
</dbReference>
<reference evidence="1" key="1">
    <citation type="submission" date="2024-03" db="EMBL/GenBank/DDBJ databases">
        <title>Whole genome sequecning of epiphytes from Marcgravia umbellata leaves.</title>
        <authorList>
            <person name="Kumar G."/>
            <person name="Savka M.A."/>
        </authorList>
    </citation>
    <scope>NUCLEOTIDE SEQUENCE</scope>
    <source>
        <strain evidence="1">RIT_BL5</strain>
    </source>
</reference>
<sequence length="380" mass="43442">MSHTLDIQAITSMLRNQEINPEQALKVFQSLPTQKPDPQMYESDYSVFRLKQEWMECPVEAAGYSSSVLFFSSAFGKTSFEQEIVGILDKKFKPSGYLRLGKDYKQKDESWTIDPDQAEHYELLLKDVAKKTEQPVLNLVFFAEQETMEFEKETSIFWSNVFFPLAKLIKGILGQTSGLQKELRVLFLSKEKETATSAFYRGIIGFIKSLQLEHPLFQGKTVRLPLDLDASSFKVLLESELSNWDRKQNEIKHQDGKRFVRCLNECSEKELDDTYSILRWNGVYVITGGIKGVGYLTAKYLAEKCQAKLILVGRSILSEEMQNRLEALKSFGAEVEYIQADVSKRENVVRIIETSKARFGLLHGIIHAAGLNKDSLFINK</sequence>
<comment type="caution">
    <text evidence="1">The sequence shown here is derived from an EMBL/GenBank/DDBJ whole genome shotgun (WGS) entry which is preliminary data.</text>
</comment>